<protein>
    <submittedName>
        <fullName evidence="1">Uncharacterized protein</fullName>
    </submittedName>
</protein>
<proteinExistence type="predicted"/>
<dbReference type="Proteomes" id="UP000294847">
    <property type="component" value="Chromosome 3"/>
</dbReference>
<organism evidence="1 2">
    <name type="scientific">Pyricularia oryzae</name>
    <name type="common">Rice blast fungus</name>
    <name type="synonym">Magnaporthe oryzae</name>
    <dbReference type="NCBI Taxonomy" id="318829"/>
    <lineage>
        <taxon>Eukaryota</taxon>
        <taxon>Fungi</taxon>
        <taxon>Dikarya</taxon>
        <taxon>Ascomycota</taxon>
        <taxon>Pezizomycotina</taxon>
        <taxon>Sordariomycetes</taxon>
        <taxon>Sordariomycetidae</taxon>
        <taxon>Magnaporthales</taxon>
        <taxon>Pyriculariaceae</taxon>
        <taxon>Pyricularia</taxon>
    </lineage>
</organism>
<evidence type="ECO:0000313" key="2">
    <source>
        <dbReference type="Proteomes" id="UP000294847"/>
    </source>
</evidence>
<name>A0A4P7NAC3_PYROR</name>
<gene>
    <name evidence="1" type="ORF">PoMZ_03258</name>
</gene>
<reference evidence="1 2" key="1">
    <citation type="journal article" date="2019" name="Mol. Biol. Evol.">
        <title>Blast fungal genomes show frequent chromosomal changes, gene gains and losses, and effector gene turnover.</title>
        <authorList>
            <person name="Gomez Luciano L.B."/>
            <person name="Jason Tsai I."/>
            <person name="Chuma I."/>
            <person name="Tosa Y."/>
            <person name="Chen Y.H."/>
            <person name="Li J.Y."/>
            <person name="Li M.Y."/>
            <person name="Jade Lu M.Y."/>
            <person name="Nakayashiki H."/>
            <person name="Li W.H."/>
        </authorList>
    </citation>
    <scope>NUCLEOTIDE SEQUENCE [LARGE SCALE GENOMIC DNA]</scope>
    <source>
        <strain evidence="1">MZ5-1-6</strain>
    </source>
</reference>
<accession>A0A4P7NAC3</accession>
<dbReference type="AlphaFoldDB" id="A0A4P7NAC3"/>
<evidence type="ECO:0000313" key="1">
    <source>
        <dbReference type="EMBL" id="QBZ58311.1"/>
    </source>
</evidence>
<dbReference type="EMBL" id="CP034206">
    <property type="protein sequence ID" value="QBZ58311.1"/>
    <property type="molecule type" value="Genomic_DNA"/>
</dbReference>
<sequence>MTRRSSSQMRSESGAAIQNHVAASGIARAGAAEEHDGVGHLLGQCNPAHRHRGTDRLLQLGHVLQRPAHHGGVDPRRADAVDTDAVSGVIESCREVRECSEAVPVGLCERHRDREREGWWPRQNLPALLVRPSTACLAVVYWTILGVAANAAADPKMTMQPRVVPLPGESRNTGTGSCVFMSADTARVTRKVPLTLTWNMASNSTGLASAISVEQVRICMSATGIAGEKAEKKTIFERDGARNQSAPYPRAVDAIVNSTQHTPCERYGQLDGTLVCNVDPRGFCTP</sequence>